<gene>
    <name evidence="1" type="ORF">RHMOL_Rhmol13G0254800</name>
</gene>
<proteinExistence type="predicted"/>
<name>A0ACC0LAV2_RHOML</name>
<reference evidence="1" key="1">
    <citation type="submission" date="2022-02" db="EMBL/GenBank/DDBJ databases">
        <title>Plant Genome Project.</title>
        <authorList>
            <person name="Zhang R.-G."/>
        </authorList>
    </citation>
    <scope>NUCLEOTIDE SEQUENCE</scope>
    <source>
        <strain evidence="1">AT1</strain>
    </source>
</reference>
<evidence type="ECO:0000313" key="1">
    <source>
        <dbReference type="EMBL" id="KAI8525755.1"/>
    </source>
</evidence>
<evidence type="ECO:0000313" key="2">
    <source>
        <dbReference type="Proteomes" id="UP001062846"/>
    </source>
</evidence>
<comment type="caution">
    <text evidence="1">The sequence shown here is derived from an EMBL/GenBank/DDBJ whole genome shotgun (WGS) entry which is preliminary data.</text>
</comment>
<dbReference type="EMBL" id="CM046400">
    <property type="protein sequence ID" value="KAI8525755.1"/>
    <property type="molecule type" value="Genomic_DNA"/>
</dbReference>
<protein>
    <submittedName>
        <fullName evidence="1">Uncharacterized protein</fullName>
    </submittedName>
</protein>
<dbReference type="Proteomes" id="UP001062846">
    <property type="component" value="Chromosome 13"/>
</dbReference>
<organism evidence="1 2">
    <name type="scientific">Rhododendron molle</name>
    <name type="common">Chinese azalea</name>
    <name type="synonym">Azalea mollis</name>
    <dbReference type="NCBI Taxonomy" id="49168"/>
    <lineage>
        <taxon>Eukaryota</taxon>
        <taxon>Viridiplantae</taxon>
        <taxon>Streptophyta</taxon>
        <taxon>Embryophyta</taxon>
        <taxon>Tracheophyta</taxon>
        <taxon>Spermatophyta</taxon>
        <taxon>Magnoliopsida</taxon>
        <taxon>eudicotyledons</taxon>
        <taxon>Gunneridae</taxon>
        <taxon>Pentapetalae</taxon>
        <taxon>asterids</taxon>
        <taxon>Ericales</taxon>
        <taxon>Ericaceae</taxon>
        <taxon>Ericoideae</taxon>
        <taxon>Rhodoreae</taxon>
        <taxon>Rhododendron</taxon>
    </lineage>
</organism>
<accession>A0ACC0LAV2</accession>
<keyword evidence="2" id="KW-1185">Reference proteome</keyword>
<sequence length="371" mass="41850">MTRLGCSLEVPNVQELVAKELVAKEPLTTLPPRYIRPDQDPPLPLASAAAGSDSVPEVPVIDLDSLLCGDHEAANSELEKLHHACKDWGFFQLIHHGVSSSLVEKLKLEIQEFFKLPMEEKKKLWQEPGDLEGFGQAFVVSEEQKLDWADLFYMVTLPTHMRKPHLLPNLPLPFRDTVEAYSLELKNLAMKILSLMAKALKMKDEDMRNLFEEGMQSMRMNYYPPCPQPELAIGLSAHSDGVGLTILLQVNEIEGLQIRKDGMWIPVVPLPGAFIVNIGDMLEIATNGIYRSIEHRATVNREKERLSIATFLSPKLDDELGPAPSLITPESPALFRRVSVADFFRGYFSRELRGKSYVDVMRIQSEEGRYN</sequence>